<dbReference type="AlphaFoldDB" id="A0AA38U0W6"/>
<evidence type="ECO:0000313" key="1">
    <source>
        <dbReference type="EMBL" id="KAJ9565106.1"/>
    </source>
</evidence>
<gene>
    <name evidence="1" type="ORF">OSB04_001072</name>
</gene>
<keyword evidence="2" id="KW-1185">Reference proteome</keyword>
<sequence length="153" mass="17358">MEKEILQNILIIIRFDTKTEKFTEIAVPSLNYERTRSVCLTVVSGCLHMCMTSAGTWSPGKLEMWKMDGDGEWTEVVSCCHTLRRHVAYQPLHVMKNGNWLVSKGVVNYAYEVDLETKTTKKVCSYTPTPTVDGAMNTIWGGKFVETMVSLNR</sequence>
<accession>A0AA38U0W6</accession>
<evidence type="ECO:0000313" key="2">
    <source>
        <dbReference type="Proteomes" id="UP001172457"/>
    </source>
</evidence>
<organism evidence="1 2">
    <name type="scientific">Centaurea solstitialis</name>
    <name type="common">yellow star-thistle</name>
    <dbReference type="NCBI Taxonomy" id="347529"/>
    <lineage>
        <taxon>Eukaryota</taxon>
        <taxon>Viridiplantae</taxon>
        <taxon>Streptophyta</taxon>
        <taxon>Embryophyta</taxon>
        <taxon>Tracheophyta</taxon>
        <taxon>Spermatophyta</taxon>
        <taxon>Magnoliopsida</taxon>
        <taxon>eudicotyledons</taxon>
        <taxon>Gunneridae</taxon>
        <taxon>Pentapetalae</taxon>
        <taxon>asterids</taxon>
        <taxon>campanulids</taxon>
        <taxon>Asterales</taxon>
        <taxon>Asteraceae</taxon>
        <taxon>Carduoideae</taxon>
        <taxon>Cardueae</taxon>
        <taxon>Centaureinae</taxon>
        <taxon>Centaurea</taxon>
    </lineage>
</organism>
<dbReference type="InterPro" id="IPR011043">
    <property type="entry name" value="Gal_Oxase/kelch_b-propeller"/>
</dbReference>
<name>A0AA38U0W6_9ASTR</name>
<protein>
    <recommendedName>
        <fullName evidence="3">F-box associated domain-containing protein</fullName>
    </recommendedName>
</protein>
<dbReference type="EMBL" id="JARYMX010000001">
    <property type="protein sequence ID" value="KAJ9565106.1"/>
    <property type="molecule type" value="Genomic_DNA"/>
</dbReference>
<proteinExistence type="predicted"/>
<dbReference type="Proteomes" id="UP001172457">
    <property type="component" value="Chromosome 1"/>
</dbReference>
<evidence type="ECO:0008006" key="3">
    <source>
        <dbReference type="Google" id="ProtNLM"/>
    </source>
</evidence>
<dbReference type="SUPFAM" id="SSF50965">
    <property type="entry name" value="Galactose oxidase, central domain"/>
    <property type="match status" value="1"/>
</dbReference>
<reference evidence="1" key="1">
    <citation type="submission" date="2023-03" db="EMBL/GenBank/DDBJ databases">
        <title>Chromosome-scale reference genome and RAD-based genetic map of yellow starthistle (Centaurea solstitialis) reveal putative structural variation and QTLs associated with invader traits.</title>
        <authorList>
            <person name="Reatini B."/>
            <person name="Cang F.A."/>
            <person name="Jiang Q."/>
            <person name="Mckibben M.T.W."/>
            <person name="Barker M.S."/>
            <person name="Rieseberg L.H."/>
            <person name="Dlugosch K.M."/>
        </authorList>
    </citation>
    <scope>NUCLEOTIDE SEQUENCE</scope>
    <source>
        <strain evidence="1">CAN-66</strain>
        <tissue evidence="1">Leaf</tissue>
    </source>
</reference>
<comment type="caution">
    <text evidence="1">The sequence shown here is derived from an EMBL/GenBank/DDBJ whole genome shotgun (WGS) entry which is preliminary data.</text>
</comment>